<protein>
    <submittedName>
        <fullName evidence="2">Uncharacterized protein</fullName>
    </submittedName>
</protein>
<name>A0AA36CDE7_9BILA</name>
<gene>
    <name evidence="2" type="ORF">MSPICULIGERA_LOCUS5530</name>
</gene>
<dbReference type="EMBL" id="CATQJA010001362">
    <property type="protein sequence ID" value="CAJ0566953.1"/>
    <property type="molecule type" value="Genomic_DNA"/>
</dbReference>
<keyword evidence="3" id="KW-1185">Reference proteome</keyword>
<proteinExistence type="predicted"/>
<accession>A0AA36CDE7</accession>
<comment type="caution">
    <text evidence="2">The sequence shown here is derived from an EMBL/GenBank/DDBJ whole genome shotgun (WGS) entry which is preliminary data.</text>
</comment>
<organism evidence="2 3">
    <name type="scientific">Mesorhabditis spiculigera</name>
    <dbReference type="NCBI Taxonomy" id="96644"/>
    <lineage>
        <taxon>Eukaryota</taxon>
        <taxon>Metazoa</taxon>
        <taxon>Ecdysozoa</taxon>
        <taxon>Nematoda</taxon>
        <taxon>Chromadorea</taxon>
        <taxon>Rhabditida</taxon>
        <taxon>Rhabditina</taxon>
        <taxon>Rhabditomorpha</taxon>
        <taxon>Rhabditoidea</taxon>
        <taxon>Rhabditidae</taxon>
        <taxon>Mesorhabditinae</taxon>
        <taxon>Mesorhabditis</taxon>
    </lineage>
</organism>
<evidence type="ECO:0000313" key="3">
    <source>
        <dbReference type="Proteomes" id="UP001177023"/>
    </source>
</evidence>
<dbReference type="Proteomes" id="UP001177023">
    <property type="component" value="Unassembled WGS sequence"/>
</dbReference>
<feature type="non-terminal residue" evidence="2">
    <location>
        <position position="67"/>
    </location>
</feature>
<feature type="region of interest" description="Disordered" evidence="1">
    <location>
        <begin position="28"/>
        <end position="67"/>
    </location>
</feature>
<feature type="compositionally biased region" description="Basic and acidic residues" evidence="1">
    <location>
        <begin position="42"/>
        <end position="57"/>
    </location>
</feature>
<sequence>MFLRKFWNEWTLQENARRMKITVLPSGTKKVHLRSPSELDEMEKQEKRRRKEEERQKQHPVMVNIPG</sequence>
<evidence type="ECO:0000313" key="2">
    <source>
        <dbReference type="EMBL" id="CAJ0566953.1"/>
    </source>
</evidence>
<dbReference type="AlphaFoldDB" id="A0AA36CDE7"/>
<evidence type="ECO:0000256" key="1">
    <source>
        <dbReference type="SAM" id="MobiDB-lite"/>
    </source>
</evidence>
<reference evidence="2" key="1">
    <citation type="submission" date="2023-06" db="EMBL/GenBank/DDBJ databases">
        <authorList>
            <person name="Delattre M."/>
        </authorList>
    </citation>
    <scope>NUCLEOTIDE SEQUENCE</scope>
    <source>
        <strain evidence="2">AF72</strain>
    </source>
</reference>